<feature type="binding site" evidence="5 6">
    <location>
        <position position="131"/>
    </location>
    <ligand>
        <name>Zn(2+)</name>
        <dbReference type="ChEBI" id="CHEBI:29105"/>
    </ligand>
</feature>
<evidence type="ECO:0000256" key="3">
    <source>
        <dbReference type="ARBA" id="ARBA00022833"/>
    </source>
</evidence>
<dbReference type="RefSeq" id="WP_075542550.1">
    <property type="nucleotide sequence ID" value="NZ_UPHQ01000189.1"/>
</dbReference>
<feature type="binding site" evidence="5">
    <location>
        <position position="269"/>
    </location>
    <ligand>
        <name>NAD(+)</name>
        <dbReference type="ChEBI" id="CHEBI:57540"/>
    </ligand>
</feature>
<dbReference type="Pfam" id="PF02146">
    <property type="entry name" value="SIR2"/>
    <property type="match status" value="1"/>
</dbReference>
<name>A0A498Q985_9MYCO</name>
<keyword evidence="1 5" id="KW-0808">Transferase</keyword>
<dbReference type="PANTHER" id="PTHR11085:SF10">
    <property type="entry name" value="NAD-DEPENDENT PROTEIN DEACYLASE SIRTUIN-5, MITOCHONDRIAL-RELATED"/>
    <property type="match status" value="1"/>
</dbReference>
<feature type="binding site" evidence="5 6">
    <location>
        <position position="185"/>
    </location>
    <ligand>
        <name>Zn(2+)</name>
        <dbReference type="ChEBI" id="CHEBI:29105"/>
    </ligand>
</feature>
<dbReference type="GO" id="GO:0017136">
    <property type="term" value="F:histone deacetylase activity, NAD-dependent"/>
    <property type="evidence" value="ECO:0007669"/>
    <property type="project" value="TreeGrafter"/>
</dbReference>
<keyword evidence="5" id="KW-0963">Cytoplasm</keyword>
<dbReference type="PROSITE" id="PS50305">
    <property type="entry name" value="SIRTUIN"/>
    <property type="match status" value="1"/>
</dbReference>
<accession>A0A498Q985</accession>
<feature type="binding site" evidence="5">
    <location>
        <begin position="225"/>
        <end position="227"/>
    </location>
    <ligand>
        <name>NAD(+)</name>
        <dbReference type="ChEBI" id="CHEBI:57540"/>
    </ligand>
</feature>
<evidence type="ECO:0000256" key="4">
    <source>
        <dbReference type="ARBA" id="ARBA00023027"/>
    </source>
</evidence>
<dbReference type="InterPro" id="IPR003000">
    <property type="entry name" value="Sirtuin"/>
</dbReference>
<feature type="region of interest" description="Disordered" evidence="7">
    <location>
        <begin position="33"/>
        <end position="54"/>
    </location>
</feature>
<dbReference type="OrthoDB" id="9800582at2"/>
<sequence length="290" mass="30538">MPRLGWVDSPELVALLAGRRVAVLTGAGISTDSGIPDYRGPDSPPSNPTTIGQFTSDPVFRRRYWARNHCGWRHMDDTVPNAGHRALAALERAGVVTGVITQNVDLLHTKAGSRNVVNLHGTYAQVRCLSCGHATRRAALAAQLEELNPGYIERAAAVGGLAVAPDADAVIASAADTASFRYLDCPCCGGILKPDIVYFGENVPKDRVAQAYSLVEGAQALLVAGSSLTVFSGYRFVRRAAALAIPIAIVNRGPTRGDGLAAVKIDGGCSETLTRLAAELASSRPIRVAQ</sequence>
<evidence type="ECO:0000313" key="9">
    <source>
        <dbReference type="EMBL" id="VBA41549.1"/>
    </source>
</evidence>
<comment type="cofactor">
    <cofactor evidence="5">
        <name>Zn(2+)</name>
        <dbReference type="ChEBI" id="CHEBI:29105"/>
    </cofactor>
    <text evidence="5">Binds 1 zinc ion per subunit.</text>
</comment>
<dbReference type="Gene3D" id="3.30.1600.10">
    <property type="entry name" value="SIR2/SIRT2 'Small Domain"/>
    <property type="match status" value="1"/>
</dbReference>
<comment type="function">
    <text evidence="5">NAD-dependent protein deacetylase which modulates the activities of several enzymes which are inactive in their acetylated form.</text>
</comment>
<gene>
    <name evidence="9" type="primary">cobB_1</name>
    <name evidence="5" type="synonym">cobB</name>
    <name evidence="9" type="ORF">LAUMK13_03598</name>
</gene>
<evidence type="ECO:0000256" key="1">
    <source>
        <dbReference type="ARBA" id="ARBA00022679"/>
    </source>
</evidence>
<dbReference type="GO" id="GO:0005737">
    <property type="term" value="C:cytoplasm"/>
    <property type="evidence" value="ECO:0007669"/>
    <property type="project" value="UniProtKB-SubCell"/>
</dbReference>
<reference evidence="9 10" key="1">
    <citation type="submission" date="2018-09" db="EMBL/GenBank/DDBJ databases">
        <authorList>
            <person name="Tagini F."/>
        </authorList>
    </citation>
    <scope>NUCLEOTIDE SEQUENCE [LARGE SCALE GENOMIC DNA]</scope>
    <source>
        <strain evidence="9 10">MK13</strain>
    </source>
</reference>
<keyword evidence="3 5" id="KW-0862">Zinc</keyword>
<dbReference type="EC" id="2.3.1.286" evidence="5"/>
<organism evidence="9 10">
    <name type="scientific">Mycobacterium innocens</name>
    <dbReference type="NCBI Taxonomy" id="2341083"/>
    <lineage>
        <taxon>Bacteria</taxon>
        <taxon>Bacillati</taxon>
        <taxon>Actinomycetota</taxon>
        <taxon>Actinomycetes</taxon>
        <taxon>Mycobacteriales</taxon>
        <taxon>Mycobacteriaceae</taxon>
        <taxon>Mycobacterium</taxon>
    </lineage>
</organism>
<evidence type="ECO:0000259" key="8">
    <source>
        <dbReference type="PROSITE" id="PS50305"/>
    </source>
</evidence>
<evidence type="ECO:0000256" key="2">
    <source>
        <dbReference type="ARBA" id="ARBA00022723"/>
    </source>
</evidence>
<keyword evidence="10" id="KW-1185">Reference proteome</keyword>
<feature type="domain" description="Deacetylase sirtuin-type" evidence="8">
    <location>
        <begin position="1"/>
        <end position="290"/>
    </location>
</feature>
<evidence type="ECO:0000256" key="6">
    <source>
        <dbReference type="PROSITE-ProRule" id="PRU00236"/>
    </source>
</evidence>
<feature type="active site" description="Proton acceptor" evidence="5 6">
    <location>
        <position position="120"/>
    </location>
</feature>
<evidence type="ECO:0000256" key="5">
    <source>
        <dbReference type="HAMAP-Rule" id="MF_01967"/>
    </source>
</evidence>
<feature type="binding site" evidence="5">
    <location>
        <begin position="26"/>
        <end position="46"/>
    </location>
    <ligand>
        <name>NAD(+)</name>
        <dbReference type="ChEBI" id="CHEBI:57540"/>
    </ligand>
</feature>
<keyword evidence="9" id="KW-0378">Hydrolase</keyword>
<protein>
    <recommendedName>
        <fullName evidence="5">NAD-dependent protein deacetylase</fullName>
        <ecNumber evidence="5">2.3.1.286</ecNumber>
    </recommendedName>
    <alternativeName>
        <fullName evidence="5">Regulatory protein SIR2 homolog</fullName>
    </alternativeName>
</protein>
<feature type="binding site" evidence="5 6">
    <location>
        <position position="188"/>
    </location>
    <ligand>
        <name>Zn(2+)</name>
        <dbReference type="ChEBI" id="CHEBI:29105"/>
    </ligand>
</feature>
<evidence type="ECO:0000313" key="10">
    <source>
        <dbReference type="Proteomes" id="UP000267289"/>
    </source>
</evidence>
<dbReference type="InterPro" id="IPR026590">
    <property type="entry name" value="Ssirtuin_cat_dom"/>
</dbReference>
<dbReference type="Gene3D" id="3.40.50.1220">
    <property type="entry name" value="TPP-binding domain"/>
    <property type="match status" value="1"/>
</dbReference>
<dbReference type="InterPro" id="IPR026587">
    <property type="entry name" value="Sirtuin_class_II"/>
</dbReference>
<feature type="binding site" evidence="5 6">
    <location>
        <position position="128"/>
    </location>
    <ligand>
        <name>Zn(2+)</name>
        <dbReference type="ChEBI" id="CHEBI:29105"/>
    </ligand>
</feature>
<dbReference type="InterPro" id="IPR026591">
    <property type="entry name" value="Sirtuin_cat_small_dom_sf"/>
</dbReference>
<feature type="binding site" evidence="5">
    <location>
        <begin position="102"/>
        <end position="105"/>
    </location>
    <ligand>
        <name>NAD(+)</name>
        <dbReference type="ChEBI" id="CHEBI:57540"/>
    </ligand>
</feature>
<proteinExistence type="inferred from homology"/>
<keyword evidence="4 5" id="KW-0520">NAD</keyword>
<dbReference type="Proteomes" id="UP000267289">
    <property type="component" value="Unassembled WGS sequence"/>
</dbReference>
<dbReference type="AlphaFoldDB" id="A0A498Q985"/>
<evidence type="ECO:0000256" key="7">
    <source>
        <dbReference type="SAM" id="MobiDB-lite"/>
    </source>
</evidence>
<dbReference type="HAMAP" id="MF_01967">
    <property type="entry name" value="Sirtuin_ClassII"/>
    <property type="match status" value="1"/>
</dbReference>
<dbReference type="EMBL" id="UPHQ01000189">
    <property type="protein sequence ID" value="VBA41549.1"/>
    <property type="molecule type" value="Genomic_DNA"/>
</dbReference>
<dbReference type="GO" id="GO:0070403">
    <property type="term" value="F:NAD+ binding"/>
    <property type="evidence" value="ECO:0007669"/>
    <property type="project" value="UniProtKB-UniRule"/>
</dbReference>
<dbReference type="GO" id="GO:0016787">
    <property type="term" value="F:hydrolase activity"/>
    <property type="evidence" value="ECO:0007669"/>
    <property type="project" value="UniProtKB-KW"/>
</dbReference>
<feature type="binding site" evidence="5">
    <location>
        <begin position="251"/>
        <end position="253"/>
    </location>
    <ligand>
        <name>NAD(+)</name>
        <dbReference type="ChEBI" id="CHEBI:57540"/>
    </ligand>
</feature>
<comment type="similarity">
    <text evidence="5">Belongs to the sirtuin family. Class II subfamily.</text>
</comment>
<comment type="catalytic activity">
    <reaction evidence="5">
        <text>N(6)-acetyl-L-lysyl-[protein] + NAD(+) + H2O = 2''-O-acetyl-ADP-D-ribose + nicotinamide + L-lysyl-[protein]</text>
        <dbReference type="Rhea" id="RHEA:43636"/>
        <dbReference type="Rhea" id="RHEA-COMP:9752"/>
        <dbReference type="Rhea" id="RHEA-COMP:10731"/>
        <dbReference type="ChEBI" id="CHEBI:15377"/>
        <dbReference type="ChEBI" id="CHEBI:17154"/>
        <dbReference type="ChEBI" id="CHEBI:29969"/>
        <dbReference type="ChEBI" id="CHEBI:57540"/>
        <dbReference type="ChEBI" id="CHEBI:61930"/>
        <dbReference type="ChEBI" id="CHEBI:83767"/>
        <dbReference type="EC" id="2.3.1.286"/>
    </reaction>
</comment>
<dbReference type="InterPro" id="IPR050134">
    <property type="entry name" value="NAD-dep_sirtuin_deacylases"/>
</dbReference>
<dbReference type="InterPro" id="IPR029035">
    <property type="entry name" value="DHS-like_NAD/FAD-binding_dom"/>
</dbReference>
<dbReference type="SUPFAM" id="SSF52467">
    <property type="entry name" value="DHS-like NAD/FAD-binding domain"/>
    <property type="match status" value="1"/>
</dbReference>
<dbReference type="PANTHER" id="PTHR11085">
    <property type="entry name" value="NAD-DEPENDENT PROTEIN DEACYLASE SIRTUIN-5, MITOCHONDRIAL-RELATED"/>
    <property type="match status" value="1"/>
</dbReference>
<dbReference type="GO" id="GO:0008270">
    <property type="term" value="F:zinc ion binding"/>
    <property type="evidence" value="ECO:0007669"/>
    <property type="project" value="UniProtKB-UniRule"/>
</dbReference>
<keyword evidence="2 5" id="KW-0479">Metal-binding</keyword>
<comment type="subcellular location">
    <subcellularLocation>
        <location evidence="5">Cytoplasm</location>
    </subcellularLocation>
</comment>